<keyword evidence="14 24" id="KW-0675">Receptor</keyword>
<feature type="domain" description="Ig-like" evidence="23">
    <location>
        <begin position="739"/>
        <end position="812"/>
    </location>
</feature>
<dbReference type="InterPro" id="IPR036383">
    <property type="entry name" value="TSP1_rpt_sf"/>
</dbReference>
<feature type="domain" description="Ig-like" evidence="23">
    <location>
        <begin position="644"/>
        <end position="734"/>
    </location>
</feature>
<dbReference type="Pfam" id="PF07714">
    <property type="entry name" value="PK_Tyr_Ser-Thr"/>
    <property type="match status" value="1"/>
</dbReference>
<dbReference type="FunFam" id="2.60.40.10:FF:000032">
    <property type="entry name" value="palladin isoform X1"/>
    <property type="match status" value="2"/>
</dbReference>
<feature type="region of interest" description="Disordered" evidence="19">
    <location>
        <begin position="983"/>
        <end position="1018"/>
    </location>
</feature>
<comment type="caution">
    <text evidence="24">The sequence shown here is derived from an EMBL/GenBank/DDBJ whole genome shotgun (WGS) entry which is preliminary data.</text>
</comment>
<feature type="binding site" evidence="18">
    <location>
        <position position="1201"/>
    </location>
    <ligand>
        <name>ATP</name>
        <dbReference type="ChEBI" id="CHEBI:30616"/>
    </ligand>
</feature>
<feature type="domain" description="SRCR" evidence="22">
    <location>
        <begin position="211"/>
        <end position="315"/>
    </location>
</feature>
<dbReference type="GO" id="GO:0030424">
    <property type="term" value="C:axon"/>
    <property type="evidence" value="ECO:0007669"/>
    <property type="project" value="TreeGrafter"/>
</dbReference>
<feature type="domain" description="Ig-like" evidence="23">
    <location>
        <begin position="1010"/>
        <end position="1099"/>
    </location>
</feature>
<evidence type="ECO:0000256" key="9">
    <source>
        <dbReference type="ARBA" id="ARBA00022840"/>
    </source>
</evidence>
<evidence type="ECO:0000256" key="13">
    <source>
        <dbReference type="ARBA" id="ARBA00023157"/>
    </source>
</evidence>
<dbReference type="GO" id="GO:0007156">
    <property type="term" value="P:homophilic cell adhesion via plasma membrane adhesion molecules"/>
    <property type="evidence" value="ECO:0007669"/>
    <property type="project" value="TreeGrafter"/>
</dbReference>
<dbReference type="PROSITE" id="PS00109">
    <property type="entry name" value="PROTEIN_KINASE_TYR"/>
    <property type="match status" value="1"/>
</dbReference>
<dbReference type="InterPro" id="IPR017441">
    <property type="entry name" value="Protein_kinase_ATP_BS"/>
</dbReference>
<dbReference type="GO" id="GO:0007411">
    <property type="term" value="P:axon guidance"/>
    <property type="evidence" value="ECO:0007669"/>
    <property type="project" value="TreeGrafter"/>
</dbReference>
<evidence type="ECO:0000256" key="17">
    <source>
        <dbReference type="PROSITE-ProRule" id="PRU00196"/>
    </source>
</evidence>
<evidence type="ECO:0000313" key="24">
    <source>
        <dbReference type="EMBL" id="PFX18779.1"/>
    </source>
</evidence>
<dbReference type="InterPro" id="IPR001190">
    <property type="entry name" value="SRCR"/>
</dbReference>
<dbReference type="Gene3D" id="3.30.200.20">
    <property type="entry name" value="Phosphorylase Kinase, domain 1"/>
    <property type="match status" value="1"/>
</dbReference>
<dbReference type="PROSITE" id="PS50092">
    <property type="entry name" value="TSP1"/>
    <property type="match status" value="2"/>
</dbReference>
<dbReference type="InterPro" id="IPR011009">
    <property type="entry name" value="Kinase-like_dom_sf"/>
</dbReference>
<dbReference type="Gene3D" id="1.10.510.10">
    <property type="entry name" value="Transferase(Phosphotransferase) domain 1"/>
    <property type="match status" value="1"/>
</dbReference>
<dbReference type="InterPro" id="IPR003598">
    <property type="entry name" value="Ig_sub2"/>
</dbReference>
<keyword evidence="4 20" id="KW-0812">Transmembrane</keyword>
<keyword evidence="9 18" id="KW-0067">ATP-binding</keyword>
<dbReference type="InterPro" id="IPR013783">
    <property type="entry name" value="Ig-like_fold"/>
</dbReference>
<dbReference type="InterPro" id="IPR036772">
    <property type="entry name" value="SRCR-like_dom_sf"/>
</dbReference>
<keyword evidence="5" id="KW-0732">Signal</keyword>
<evidence type="ECO:0000256" key="1">
    <source>
        <dbReference type="ARBA" id="ARBA00004167"/>
    </source>
</evidence>
<dbReference type="InterPro" id="IPR003599">
    <property type="entry name" value="Ig_sub"/>
</dbReference>
<dbReference type="SMART" id="SM00209">
    <property type="entry name" value="TSP1"/>
    <property type="match status" value="2"/>
</dbReference>
<dbReference type="InterPro" id="IPR007110">
    <property type="entry name" value="Ig-like_dom"/>
</dbReference>
<organism evidence="24 25">
    <name type="scientific">Stylophora pistillata</name>
    <name type="common">Smooth cauliflower coral</name>
    <dbReference type="NCBI Taxonomy" id="50429"/>
    <lineage>
        <taxon>Eukaryota</taxon>
        <taxon>Metazoa</taxon>
        <taxon>Cnidaria</taxon>
        <taxon>Anthozoa</taxon>
        <taxon>Hexacorallia</taxon>
        <taxon>Scleractinia</taxon>
        <taxon>Astrocoeniina</taxon>
        <taxon>Pocilloporidae</taxon>
        <taxon>Stylophora</taxon>
    </lineage>
</organism>
<feature type="domain" description="Ig-like" evidence="23">
    <location>
        <begin position="585"/>
        <end position="623"/>
    </location>
</feature>
<protein>
    <recommendedName>
        <fullName evidence="2">receptor protein-tyrosine kinase</fullName>
        <ecNumber evidence="2">2.7.10.1</ecNumber>
    </recommendedName>
</protein>
<evidence type="ECO:0000259" key="23">
    <source>
        <dbReference type="PROSITE" id="PS50835"/>
    </source>
</evidence>
<dbReference type="Pfam" id="PF00090">
    <property type="entry name" value="TSP_1"/>
    <property type="match status" value="2"/>
</dbReference>
<dbReference type="SUPFAM" id="SSF56487">
    <property type="entry name" value="SRCR-like"/>
    <property type="match status" value="2"/>
</dbReference>
<keyword evidence="6" id="KW-0677">Repeat</keyword>
<keyword evidence="11 20" id="KW-0472">Membrane</keyword>
<evidence type="ECO:0000256" key="8">
    <source>
        <dbReference type="ARBA" id="ARBA00022777"/>
    </source>
</evidence>
<feature type="domain" description="Ig-like" evidence="23">
    <location>
        <begin position="502"/>
        <end position="580"/>
    </location>
</feature>
<dbReference type="SMART" id="SM00409">
    <property type="entry name" value="IG"/>
    <property type="match status" value="7"/>
</dbReference>
<dbReference type="SMART" id="SM00202">
    <property type="entry name" value="SR"/>
    <property type="match status" value="1"/>
</dbReference>
<dbReference type="EMBL" id="LSMT01000393">
    <property type="protein sequence ID" value="PFX18779.1"/>
    <property type="molecule type" value="Genomic_DNA"/>
</dbReference>
<evidence type="ECO:0000256" key="10">
    <source>
        <dbReference type="ARBA" id="ARBA00022989"/>
    </source>
</evidence>
<keyword evidence="3" id="KW-0808">Transferase</keyword>
<keyword evidence="13 17" id="KW-1015">Disulfide bond</keyword>
<keyword evidence="25" id="KW-1185">Reference proteome</keyword>
<dbReference type="InterPro" id="IPR008266">
    <property type="entry name" value="Tyr_kinase_AS"/>
</dbReference>
<feature type="compositionally biased region" description="Acidic residues" evidence="19">
    <location>
        <begin position="991"/>
        <end position="1005"/>
    </location>
</feature>
<dbReference type="CDD" id="cd00192">
    <property type="entry name" value="PTKc"/>
    <property type="match status" value="1"/>
</dbReference>
<dbReference type="PANTHER" id="PTHR10075">
    <property type="entry name" value="BASIGIN RELATED"/>
    <property type="match status" value="1"/>
</dbReference>
<evidence type="ECO:0000256" key="3">
    <source>
        <dbReference type="ARBA" id="ARBA00022679"/>
    </source>
</evidence>
<dbReference type="Proteomes" id="UP000225706">
    <property type="component" value="Unassembled WGS sequence"/>
</dbReference>
<evidence type="ECO:0000256" key="19">
    <source>
        <dbReference type="SAM" id="MobiDB-lite"/>
    </source>
</evidence>
<dbReference type="InterPro" id="IPR001245">
    <property type="entry name" value="Ser-Thr/Tyr_kinase_cat_dom"/>
</dbReference>
<dbReference type="PROSITE" id="PS50287">
    <property type="entry name" value="SRCR_2"/>
    <property type="match status" value="2"/>
</dbReference>
<dbReference type="Pfam" id="PF00530">
    <property type="entry name" value="SRCR"/>
    <property type="match status" value="1"/>
</dbReference>
<dbReference type="SUPFAM" id="SSF48726">
    <property type="entry name" value="Immunoglobulin"/>
    <property type="match status" value="8"/>
</dbReference>
<dbReference type="GO" id="GO:0005886">
    <property type="term" value="C:plasma membrane"/>
    <property type="evidence" value="ECO:0007669"/>
    <property type="project" value="TreeGrafter"/>
</dbReference>
<dbReference type="PRINTS" id="PR00258">
    <property type="entry name" value="SPERACTRCPTR"/>
</dbReference>
<dbReference type="Pfam" id="PF13927">
    <property type="entry name" value="Ig_3"/>
    <property type="match status" value="5"/>
</dbReference>
<feature type="domain" description="Ig-like" evidence="23">
    <location>
        <begin position="890"/>
        <end position="980"/>
    </location>
</feature>
<feature type="domain" description="SRCR" evidence="22">
    <location>
        <begin position="121"/>
        <end position="163"/>
    </location>
</feature>
<evidence type="ECO:0000256" key="5">
    <source>
        <dbReference type="ARBA" id="ARBA00022729"/>
    </source>
</evidence>
<accession>A0A2B4RPQ3</accession>
<keyword evidence="16" id="KW-0393">Immunoglobulin domain</keyword>
<dbReference type="Gene3D" id="3.10.250.10">
    <property type="entry name" value="SRCR-like domain"/>
    <property type="match status" value="2"/>
</dbReference>
<dbReference type="CDD" id="cd00096">
    <property type="entry name" value="Ig"/>
    <property type="match status" value="2"/>
</dbReference>
<evidence type="ECO:0000313" key="25">
    <source>
        <dbReference type="Proteomes" id="UP000225706"/>
    </source>
</evidence>
<comment type="caution">
    <text evidence="17">Lacks conserved residue(s) required for the propagation of feature annotation.</text>
</comment>
<feature type="domain" description="Protein kinase" evidence="21">
    <location>
        <begin position="1167"/>
        <end position="1446"/>
    </location>
</feature>
<dbReference type="Gene3D" id="2.20.100.10">
    <property type="entry name" value="Thrombospondin type-1 (TSP1) repeat"/>
    <property type="match status" value="2"/>
</dbReference>
<keyword evidence="10 20" id="KW-1133">Transmembrane helix</keyword>
<name>A0A2B4RPQ3_STYPI</name>
<dbReference type="GO" id="GO:0004714">
    <property type="term" value="F:transmembrane receptor protein tyrosine kinase activity"/>
    <property type="evidence" value="ECO:0007669"/>
    <property type="project" value="UniProtKB-EC"/>
</dbReference>
<dbReference type="FunFam" id="1.10.510.10:FF:000554">
    <property type="entry name" value="Predicted protein"/>
    <property type="match status" value="1"/>
</dbReference>
<reference evidence="25" key="1">
    <citation type="journal article" date="2017" name="bioRxiv">
        <title>Comparative analysis of the genomes of Stylophora pistillata and Acropora digitifera provides evidence for extensive differences between species of corals.</title>
        <authorList>
            <person name="Voolstra C.R."/>
            <person name="Li Y."/>
            <person name="Liew Y.J."/>
            <person name="Baumgarten S."/>
            <person name="Zoccola D."/>
            <person name="Flot J.-F."/>
            <person name="Tambutte S."/>
            <person name="Allemand D."/>
            <person name="Aranda M."/>
        </authorList>
    </citation>
    <scope>NUCLEOTIDE SEQUENCE [LARGE SCALE GENOMIC DNA]</scope>
</reference>
<keyword evidence="7 18" id="KW-0547">Nucleotide-binding</keyword>
<dbReference type="FunFam" id="3.10.250.10:FF:000016">
    <property type="entry name" value="Scavenger receptor cysteine-rich protein type 12"/>
    <property type="match status" value="1"/>
</dbReference>
<dbReference type="InterPro" id="IPR036179">
    <property type="entry name" value="Ig-like_dom_sf"/>
</dbReference>
<evidence type="ECO:0000256" key="20">
    <source>
        <dbReference type="SAM" id="Phobius"/>
    </source>
</evidence>
<evidence type="ECO:0000256" key="6">
    <source>
        <dbReference type="ARBA" id="ARBA00022737"/>
    </source>
</evidence>
<dbReference type="OrthoDB" id="5977422at2759"/>
<dbReference type="SUPFAM" id="SSF56112">
    <property type="entry name" value="Protein kinase-like (PK-like)"/>
    <property type="match status" value="1"/>
</dbReference>
<dbReference type="PROSITE" id="PS50835">
    <property type="entry name" value="IG_LIKE"/>
    <property type="match status" value="7"/>
</dbReference>
<sequence length="1499" mass="167739">MIVDGGWSSWGSWGRCSVTCGGGSQRRYRSCTNPPRVWPGMYCQGPSHMNQACNINHCPVHGGWNEWSAWSVCSKTVSGIQIRFRECSNLEPAYGWENCDGSRALVRECNNISSCHEVFPLRFTTERKPSRGKMEIYRNSSWQKLCTSNWNKVEEDLTCMAMGYFNSGDYGRWYEDRNNESETSINYNCTTILRKCEDHFSKELQLCKVPVRLNGANVEYGGRVEVFYKGNWGKICTSDWDFNDVKVICRQLGFQEALAEFIGSNVENENISTVMFDVSCTGNEEELASCARSDGKFNVPSQCQGDGKGSQALCQPKNKQVLGKEKLFFDIGNKENLYCSILNKTSFARWIINGKKMQNRTSPSERVQTKKDGELVIENVQLSDGGTYECYRLEYVQYYTVYINARFTENTQDEQSLVAYTSGIINCSAEGIPPPLITLSKQGRILLVNGGGFAQITSGNLRISLVQPGDNGTYICTMKQNKGPNRVTSTPKNILVSVIVRPEVSVSGASNFIIEGENVTLTCKIIQGQPQPQITWFKNNELKGNTMSLSFNDIKKEDAGLYTCEAKNVGGSSTGNINITVKVPPHLNPDLKNHAVPLNSTFIATCYVRGDPPVSVNWTKDGKALGHNNKIVIKPVTFDDEVSPQILLSPVNQSVIDGHPVNFTCRASGVPTPKVTWTFDDNELPFGINQTNFERDSFVESFLEMPRTTKEMKGTYKCTAKNQANSLSSSATLEVFVPPHLNPGLKNRSITLNSTFTTTCFVRGDPPVSIKWTKNGEALGNNNTLIIKYVTFDDEGFYECAAENLAGKASTSFWIAATGDVKELRNFSQRVHVQVDSQSKRLLFFELQNSVRRQRNWVENGSDVNDSTNVANLVQEVQFKPLFEVTNVSPRILLSPVNQSVTYEDPVNFTCRASGVPTPKVTWTFKGGKLQSGINKKNFERDLFVESFLETPRTKKEMAGTYECTAENKANTISSSATLQVFGRLNNNNNDNDDNDTSDSDEEDCNNEKPTAELIPKPYPTLTSGNELRLTCIANAATVNITWKKNGDQIKKRADIFTRLNETKSYLVIAKVVEEDSGVYSCEARNRLGNVARSTVTITVRVRSPSLVWYYIVGSVAAVIVILLVCWYFWKRRRTAVAMPLPNQGQAVEMELSNIEVDEWEVEVNRVLLQEVIGRGSFGAVWRALLSSPNGRPGNRTVAAKCFTPTAGEEGRKCLMREIELGKILGESNQPNIVKFIGCVTRQVHPILIMEYLPCGDLLGYMRKCRGIKDRYYLGEGRAQALNNYDLVLFAKQIAAGMVFLGSRGIIHRDLAARNVLLDNNYVCKVTDFGMAYQNFKYGHGNAKKGCLPIKWTPPEILLGNLAGLSTLSDVWSYGIVLYEIVTLGGIPYDGWSEGNVVAQVTHGYKLPKPDHVDDKLYAIMKRCWNFNPDFRPPFENLRRRMDTYLREETYLQLLDMGSYDTTKYSKVEDLGDEDAEPTVRATGSAVAKRLGKWASDRR</sequence>
<dbReference type="GO" id="GO:0098632">
    <property type="term" value="F:cell-cell adhesion mediator activity"/>
    <property type="evidence" value="ECO:0007669"/>
    <property type="project" value="TreeGrafter"/>
</dbReference>
<dbReference type="InterPro" id="IPR000884">
    <property type="entry name" value="TSP1_rpt"/>
</dbReference>
<dbReference type="SMART" id="SM00408">
    <property type="entry name" value="IGc2"/>
    <property type="match status" value="8"/>
</dbReference>
<dbReference type="EC" id="2.7.10.1" evidence="2"/>
<proteinExistence type="predicted"/>
<evidence type="ECO:0000256" key="7">
    <source>
        <dbReference type="ARBA" id="ARBA00022741"/>
    </source>
</evidence>
<dbReference type="GO" id="GO:0005524">
    <property type="term" value="F:ATP binding"/>
    <property type="evidence" value="ECO:0007669"/>
    <property type="project" value="UniProtKB-UniRule"/>
</dbReference>
<evidence type="ECO:0000256" key="14">
    <source>
        <dbReference type="ARBA" id="ARBA00023170"/>
    </source>
</evidence>
<evidence type="ECO:0000256" key="16">
    <source>
        <dbReference type="ARBA" id="ARBA00023319"/>
    </source>
</evidence>
<evidence type="ECO:0000256" key="11">
    <source>
        <dbReference type="ARBA" id="ARBA00023136"/>
    </source>
</evidence>
<evidence type="ECO:0000256" key="2">
    <source>
        <dbReference type="ARBA" id="ARBA00011902"/>
    </source>
</evidence>
<dbReference type="SMART" id="SM00219">
    <property type="entry name" value="TyrKc"/>
    <property type="match status" value="1"/>
</dbReference>
<dbReference type="PROSITE" id="PS50011">
    <property type="entry name" value="PROTEIN_KINASE_DOM"/>
    <property type="match status" value="1"/>
</dbReference>
<keyword evidence="8 24" id="KW-0418">Kinase</keyword>
<dbReference type="PRINTS" id="PR00109">
    <property type="entry name" value="TYRKINASE"/>
</dbReference>
<evidence type="ECO:0000256" key="18">
    <source>
        <dbReference type="PROSITE-ProRule" id="PRU10141"/>
    </source>
</evidence>
<feature type="transmembrane region" description="Helical" evidence="20">
    <location>
        <begin position="1108"/>
        <end position="1130"/>
    </location>
</feature>
<dbReference type="InterPro" id="IPR000719">
    <property type="entry name" value="Prot_kinase_dom"/>
</dbReference>
<evidence type="ECO:0000256" key="15">
    <source>
        <dbReference type="ARBA" id="ARBA00023180"/>
    </source>
</evidence>
<feature type="disulfide bond" evidence="17">
    <location>
        <begin position="280"/>
        <end position="290"/>
    </location>
</feature>
<dbReference type="PROSITE" id="PS00107">
    <property type="entry name" value="PROTEIN_KINASE_ATP"/>
    <property type="match status" value="1"/>
</dbReference>
<dbReference type="PANTHER" id="PTHR10075:SF100">
    <property type="entry name" value="FASCICLIN-2"/>
    <property type="match status" value="1"/>
</dbReference>
<dbReference type="InterPro" id="IPR020635">
    <property type="entry name" value="Tyr_kinase_cat_dom"/>
</dbReference>
<evidence type="ECO:0000256" key="4">
    <source>
        <dbReference type="ARBA" id="ARBA00022692"/>
    </source>
</evidence>
<feature type="region of interest" description="Disordered" evidence="19">
    <location>
        <begin position="1471"/>
        <end position="1499"/>
    </location>
</feature>
<dbReference type="SUPFAM" id="SSF82895">
    <property type="entry name" value="TSP-1 type 1 repeat"/>
    <property type="match status" value="2"/>
</dbReference>
<evidence type="ECO:0000259" key="21">
    <source>
        <dbReference type="PROSITE" id="PS50011"/>
    </source>
</evidence>
<comment type="subcellular location">
    <subcellularLocation>
        <location evidence="1">Membrane</location>
        <topology evidence="1">Single-pass membrane protein</topology>
    </subcellularLocation>
</comment>
<dbReference type="Gene3D" id="2.60.40.10">
    <property type="entry name" value="Immunoglobulins"/>
    <property type="match status" value="8"/>
</dbReference>
<dbReference type="FunFam" id="2.20.100.10:FF:000001">
    <property type="entry name" value="semaphorin-5A isoform X1"/>
    <property type="match status" value="1"/>
</dbReference>
<keyword evidence="12" id="KW-0829">Tyrosine-protein kinase</keyword>
<gene>
    <name evidence="24" type="primary">Cad96Ca</name>
    <name evidence="24" type="ORF">AWC38_SpisGene16831</name>
</gene>
<dbReference type="GO" id="GO:0070593">
    <property type="term" value="P:dendrite self-avoidance"/>
    <property type="evidence" value="ECO:0007669"/>
    <property type="project" value="TreeGrafter"/>
</dbReference>
<evidence type="ECO:0000259" key="22">
    <source>
        <dbReference type="PROSITE" id="PS50287"/>
    </source>
</evidence>
<feature type="domain" description="Ig-like" evidence="23">
    <location>
        <begin position="316"/>
        <end position="390"/>
    </location>
</feature>
<keyword evidence="15" id="KW-0325">Glycoprotein</keyword>
<evidence type="ECO:0000256" key="12">
    <source>
        <dbReference type="ARBA" id="ARBA00023137"/>
    </source>
</evidence>